<feature type="domain" description="RRM" evidence="5">
    <location>
        <begin position="335"/>
        <end position="429"/>
    </location>
</feature>
<evidence type="ECO:0000259" key="5">
    <source>
        <dbReference type="PROSITE" id="PS50102"/>
    </source>
</evidence>
<feature type="compositionally biased region" description="Gly residues" evidence="4">
    <location>
        <begin position="31"/>
        <end position="41"/>
    </location>
</feature>
<feature type="compositionally biased region" description="Polar residues" evidence="4">
    <location>
        <begin position="495"/>
        <end position="506"/>
    </location>
</feature>
<feature type="compositionally biased region" description="Polar residues" evidence="4">
    <location>
        <begin position="460"/>
        <end position="484"/>
    </location>
</feature>
<dbReference type="Gene3D" id="3.30.70.330">
    <property type="match status" value="3"/>
</dbReference>
<feature type="region of interest" description="Disordered" evidence="4">
    <location>
        <begin position="901"/>
        <end position="969"/>
    </location>
</feature>
<feature type="compositionally biased region" description="Low complexity" evidence="4">
    <location>
        <begin position="1007"/>
        <end position="1024"/>
    </location>
</feature>
<feature type="compositionally biased region" description="Polar residues" evidence="4">
    <location>
        <begin position="47"/>
        <end position="58"/>
    </location>
</feature>
<reference evidence="6" key="1">
    <citation type="submission" date="2020-05" db="EMBL/GenBank/DDBJ databases">
        <title>Mycena genomes resolve the evolution of fungal bioluminescence.</title>
        <authorList>
            <person name="Tsai I.J."/>
        </authorList>
    </citation>
    <scope>NUCLEOTIDE SEQUENCE</scope>
    <source>
        <strain evidence="6">160909Yilan</strain>
    </source>
</reference>
<dbReference type="EMBL" id="JACAZH010000035">
    <property type="protein sequence ID" value="KAF7337231.1"/>
    <property type="molecule type" value="Genomic_DNA"/>
</dbReference>
<dbReference type="AlphaFoldDB" id="A0A8H6XAZ1"/>
<evidence type="ECO:0000256" key="3">
    <source>
        <dbReference type="PROSITE-ProRule" id="PRU00176"/>
    </source>
</evidence>
<name>A0A8H6XAZ1_9AGAR</name>
<dbReference type="InterPro" id="IPR050825">
    <property type="entry name" value="RBM42_RBP45_47-like"/>
</dbReference>
<feature type="region of interest" description="Disordered" evidence="4">
    <location>
        <begin position="211"/>
        <end position="276"/>
    </location>
</feature>
<gene>
    <name evidence="6" type="ORF">MSAN_02275500</name>
</gene>
<dbReference type="InterPro" id="IPR000504">
    <property type="entry name" value="RRM_dom"/>
</dbReference>
<keyword evidence="1" id="KW-0677">Repeat</keyword>
<dbReference type="PROSITE" id="PS50102">
    <property type="entry name" value="RRM"/>
    <property type="match status" value="2"/>
</dbReference>
<dbReference type="OrthoDB" id="446113at2759"/>
<dbReference type="CDD" id="cd12613">
    <property type="entry name" value="RRM2_NGR1_NAM8_like"/>
    <property type="match status" value="1"/>
</dbReference>
<feature type="compositionally biased region" description="Pro residues" evidence="4">
    <location>
        <begin position="520"/>
        <end position="531"/>
    </location>
</feature>
<dbReference type="GO" id="GO:0003729">
    <property type="term" value="F:mRNA binding"/>
    <property type="evidence" value="ECO:0007669"/>
    <property type="project" value="InterPro"/>
</dbReference>
<evidence type="ECO:0000256" key="1">
    <source>
        <dbReference type="ARBA" id="ARBA00022737"/>
    </source>
</evidence>
<feature type="compositionally biased region" description="Pro residues" evidence="4">
    <location>
        <begin position="724"/>
        <end position="733"/>
    </location>
</feature>
<dbReference type="SMART" id="SM00360">
    <property type="entry name" value="RRM"/>
    <property type="match status" value="2"/>
</dbReference>
<dbReference type="GO" id="GO:0006376">
    <property type="term" value="P:mRNA splice site recognition"/>
    <property type="evidence" value="ECO:0007669"/>
    <property type="project" value="TreeGrafter"/>
</dbReference>
<accession>A0A8H6XAZ1</accession>
<dbReference type="Proteomes" id="UP000623467">
    <property type="component" value="Unassembled WGS sequence"/>
</dbReference>
<feature type="region of interest" description="Disordered" evidence="4">
    <location>
        <begin position="716"/>
        <end position="857"/>
    </location>
</feature>
<feature type="compositionally biased region" description="Basic and acidic residues" evidence="4">
    <location>
        <begin position="788"/>
        <end position="800"/>
    </location>
</feature>
<dbReference type="Pfam" id="PF00076">
    <property type="entry name" value="RRM_1"/>
    <property type="match status" value="2"/>
</dbReference>
<feature type="compositionally biased region" description="Low complexity" evidence="4">
    <location>
        <begin position="813"/>
        <end position="847"/>
    </location>
</feature>
<evidence type="ECO:0000313" key="6">
    <source>
        <dbReference type="EMBL" id="KAF7337231.1"/>
    </source>
</evidence>
<feature type="compositionally biased region" description="Low complexity" evidence="4">
    <location>
        <begin position="219"/>
        <end position="256"/>
    </location>
</feature>
<organism evidence="6 7">
    <name type="scientific">Mycena sanguinolenta</name>
    <dbReference type="NCBI Taxonomy" id="230812"/>
    <lineage>
        <taxon>Eukaryota</taxon>
        <taxon>Fungi</taxon>
        <taxon>Dikarya</taxon>
        <taxon>Basidiomycota</taxon>
        <taxon>Agaricomycotina</taxon>
        <taxon>Agaricomycetes</taxon>
        <taxon>Agaricomycetidae</taxon>
        <taxon>Agaricales</taxon>
        <taxon>Marasmiineae</taxon>
        <taxon>Mycenaceae</taxon>
        <taxon>Mycena</taxon>
    </lineage>
</organism>
<dbReference type="PANTHER" id="PTHR47640">
    <property type="entry name" value="TRNA SELENOCYSTEINE 1-ASSOCIATED PROTEIN 1-RELATED-RELATED"/>
    <property type="match status" value="1"/>
</dbReference>
<feature type="compositionally biased region" description="Gly residues" evidence="4">
    <location>
        <begin position="905"/>
        <end position="921"/>
    </location>
</feature>
<keyword evidence="7" id="KW-1185">Reference proteome</keyword>
<feature type="region of interest" description="Disordered" evidence="4">
    <location>
        <begin position="1"/>
        <end position="111"/>
    </location>
</feature>
<keyword evidence="2 3" id="KW-0694">RNA-binding</keyword>
<comment type="caution">
    <text evidence="6">The sequence shown here is derived from an EMBL/GenBank/DDBJ whole genome shotgun (WGS) entry which is preliminary data.</text>
</comment>
<feature type="compositionally biased region" description="Polar residues" evidence="4">
    <location>
        <begin position="264"/>
        <end position="276"/>
    </location>
</feature>
<feature type="region of interest" description="Disordered" evidence="4">
    <location>
        <begin position="1001"/>
        <end position="1040"/>
    </location>
</feature>
<feature type="compositionally biased region" description="Low complexity" evidence="4">
    <location>
        <begin position="59"/>
        <end position="105"/>
    </location>
</feature>
<evidence type="ECO:0000313" key="7">
    <source>
        <dbReference type="Proteomes" id="UP000623467"/>
    </source>
</evidence>
<feature type="region of interest" description="Disordered" evidence="4">
    <location>
        <begin position="427"/>
        <end position="540"/>
    </location>
</feature>
<dbReference type="InterPro" id="IPR035979">
    <property type="entry name" value="RBD_domain_sf"/>
</dbReference>
<protein>
    <recommendedName>
        <fullName evidence="5">RRM domain-containing protein</fullName>
    </recommendedName>
</protein>
<evidence type="ECO:0000256" key="2">
    <source>
        <dbReference type="ARBA" id="ARBA00022884"/>
    </source>
</evidence>
<dbReference type="InterPro" id="IPR012677">
    <property type="entry name" value="Nucleotide-bd_a/b_plait_sf"/>
</dbReference>
<feature type="compositionally biased region" description="Low complexity" evidence="4">
    <location>
        <begin position="440"/>
        <end position="459"/>
    </location>
</feature>
<feature type="domain" description="RRM" evidence="5">
    <location>
        <begin position="573"/>
        <end position="645"/>
    </location>
</feature>
<evidence type="ECO:0000256" key="4">
    <source>
        <dbReference type="SAM" id="MobiDB-lite"/>
    </source>
</evidence>
<dbReference type="PANTHER" id="PTHR47640:SF10">
    <property type="entry name" value="TRNA SELENOCYSTEINE 1-ASSOCIATED PROTEIN 1-RELATED"/>
    <property type="match status" value="1"/>
</dbReference>
<feature type="compositionally biased region" description="Polar residues" evidence="4">
    <location>
        <begin position="761"/>
        <end position="770"/>
    </location>
</feature>
<proteinExistence type="predicted"/>
<dbReference type="GO" id="GO:0005829">
    <property type="term" value="C:cytosol"/>
    <property type="evidence" value="ECO:0007669"/>
    <property type="project" value="TreeGrafter"/>
</dbReference>
<dbReference type="SUPFAM" id="SSF54928">
    <property type="entry name" value="RNA-binding domain, RBD"/>
    <property type="match status" value="1"/>
</dbReference>
<sequence length="1040" mass="106487">MADYASAAPYAFKAPHQHHQHQQPQQQQYQYGGGYQAGYGYGVDENANPNARSYPSSLSNTTVPANSSSSSTIISTATTSPSSTSNPPNPNPNTHTTTNTGNPANSSSGMMAISPPTALLWTDLEPWMDAEYARQVCVLMRWEAGVSVPPPNSSDKNLSSNAANAGGANNAGYCVLTFPSAAAAAAALTQVNSIGAQMTMPNSARPFVLNWAPPGMGGTPSHPASSTPSSHPSTVTLPNSTSAPRASSASNSSTTDGAGGGVVSPTSPLSPANPNAGTNGSAFTGFSGVGANVNLPSLNGVNGGVGANAVGAGANTNGMNGAGANGANALYPKEYSIFVGDLAPETSNSDLVAVFRNPVLGLRNDRAPKFIRPFASCKSAKIMLDPVTGVSRGYGFVRFTDEADQQRALIEMHGLYCLSRPMRISPATAKFKPPQPDLLPSSASAPSTYPGPGGYYSTTQLPASVSEQQPQSVSAPIAVTSTTPAGYYPGDRTSQEYNTGLSTSASGEYFPQPYGAPQTTAPPPSLAPPLPTAAAPTQQQADEWRHTAQARAILGNLIGPNGEQLTSTDPYNTTVFVGGLSPLVGEDTLRTFFVPFGEIHYVKVPVGKHCGFVQFVRKADAERAIEKMQGVSHKAAQAAAQAAQAAALAQVQAHAQVQAPPPVPLSVVPANANANPNPNASGVGGITPAMLEGMTHDQAVALLQKFQMQGFAAFSTPPASATPCAPPSNPYSAPPGANGSYGGANDNGVGNSSPEAYRNGLHSSSPSNGNVGDVYNVKNAANSGAPHFTDEALKMRRGEEAPFGYPSRGAYEVPTPSAAPSVTAAGTTSSFSPFSPDPNQHQQGQHHQQQHGHGSGAGALYAAAEMLGKRRDSYAVGLPHPSKAYAPGFFPVGPTLQTGSASKGVGMGSSGSGSPTRGGYGSSAFAAGTSPPAFQVNRYQGHAPHPPISRPNSGSARPGSGQPLQHPQQQRAEYGLDAMHDLNGTLASLDLEERAWNLKSPTVTEASVGGESTSTSMSGSTGTSGSSGGSVQFRMTMESP</sequence>